<keyword evidence="1" id="KW-0051">Antiviral defense</keyword>
<evidence type="ECO:0000313" key="3">
    <source>
        <dbReference type="Proteomes" id="UP000538292"/>
    </source>
</evidence>
<dbReference type="InterPro" id="IPR021124">
    <property type="entry name" value="CRISPR-assoc_prot_Cas5"/>
</dbReference>
<protein>
    <submittedName>
        <fullName evidence="2">CRISPR-associated protein Cas5</fullName>
    </submittedName>
</protein>
<keyword evidence="3" id="KW-1185">Reference proteome</keyword>
<reference evidence="2 3" key="1">
    <citation type="submission" date="2020-07" db="EMBL/GenBank/DDBJ databases">
        <title>Thermoactinomyces phylogeny.</title>
        <authorList>
            <person name="Dunlap C."/>
        </authorList>
    </citation>
    <scope>NUCLEOTIDE SEQUENCE [LARGE SCALE GENOMIC DNA]</scope>
    <source>
        <strain evidence="2 3">AMNI-1</strain>
    </source>
</reference>
<dbReference type="RefSeq" id="WP_181739985.1">
    <property type="nucleotide sequence ID" value="NZ_JACEOL010000030.1"/>
</dbReference>
<evidence type="ECO:0000313" key="2">
    <source>
        <dbReference type="EMBL" id="MBA4602452.1"/>
    </source>
</evidence>
<dbReference type="AlphaFoldDB" id="A0A7W2ARK3"/>
<evidence type="ECO:0000256" key="1">
    <source>
        <dbReference type="ARBA" id="ARBA00023118"/>
    </source>
</evidence>
<organism evidence="2 3">
    <name type="scientific">Thermoactinomyces mirandus</name>
    <dbReference type="NCBI Taxonomy" id="2756294"/>
    <lineage>
        <taxon>Bacteria</taxon>
        <taxon>Bacillati</taxon>
        <taxon>Bacillota</taxon>
        <taxon>Bacilli</taxon>
        <taxon>Bacillales</taxon>
        <taxon>Thermoactinomycetaceae</taxon>
        <taxon>Thermoactinomyces</taxon>
    </lineage>
</organism>
<dbReference type="Proteomes" id="UP000538292">
    <property type="component" value="Unassembled WGS sequence"/>
</dbReference>
<accession>A0A7W2ARK3</accession>
<dbReference type="GO" id="GO:0051607">
    <property type="term" value="P:defense response to virus"/>
    <property type="evidence" value="ECO:0007669"/>
    <property type="project" value="UniProtKB-KW"/>
</dbReference>
<dbReference type="Pfam" id="PF09704">
    <property type="entry name" value="Cas_Cas5d"/>
    <property type="match status" value="1"/>
</dbReference>
<dbReference type="EMBL" id="JACEOL010000030">
    <property type="protein sequence ID" value="MBA4602452.1"/>
    <property type="molecule type" value="Genomic_DNA"/>
</dbReference>
<sequence>MKILNFHIRGKMAHFRRYYSNSSALSYSVPPRTTLIGLIAGLLGFERDSYYGDFDPEGCRVAVGVCSPQKKLVQTLNLLMIKSSNDLNGSRQHHSQTPTELIIPANIRTGFLDYEVWICHQNNDLINTLHTRLEQKYGYLTQGVSAALGTAQHLGWAESARIVEGEEVAEAQADFFSILPVSNVISLHLSESRHRLRLQKEDMPIHFHPDRTIAGKGNFLINASAAPVNAKVKTAVRLSDERFITWMED</sequence>
<dbReference type="GO" id="GO:0043571">
    <property type="term" value="P:maintenance of CRISPR repeat elements"/>
    <property type="evidence" value="ECO:0007669"/>
    <property type="project" value="InterPro"/>
</dbReference>
<dbReference type="NCBIfam" id="TIGR02593">
    <property type="entry name" value="CRISPR_cas5"/>
    <property type="match status" value="1"/>
</dbReference>
<dbReference type="InterPro" id="IPR013422">
    <property type="entry name" value="CRISPR-assoc_prot_Cas5_N"/>
</dbReference>
<gene>
    <name evidence="2" type="primary">cas5</name>
    <name evidence="2" type="ORF">H2C83_09010</name>
</gene>
<name>A0A7W2ARK3_9BACL</name>
<comment type="caution">
    <text evidence="2">The sequence shown here is derived from an EMBL/GenBank/DDBJ whole genome shotgun (WGS) entry which is preliminary data.</text>
</comment>
<proteinExistence type="predicted"/>